<protein>
    <submittedName>
        <fullName evidence="1">Uncharacterized protein</fullName>
    </submittedName>
</protein>
<dbReference type="AlphaFoldDB" id="A0A1H6ZEX0"/>
<dbReference type="Proteomes" id="UP000242930">
    <property type="component" value="Unassembled WGS sequence"/>
</dbReference>
<keyword evidence="2" id="KW-1185">Reference proteome</keyword>
<accession>A0A1H6ZEX0</accession>
<reference evidence="2" key="1">
    <citation type="submission" date="2016-10" db="EMBL/GenBank/DDBJ databases">
        <authorList>
            <person name="Varghese N."/>
            <person name="Submissions S."/>
        </authorList>
    </citation>
    <scope>NUCLEOTIDE SEQUENCE [LARGE SCALE GENOMIC DNA]</scope>
    <source>
        <strain evidence="2">LMG 25967</strain>
    </source>
</reference>
<sequence length="326" mass="37458">MTTISKGIKTIQIHAQTRYPVVSAYEFEFLKSEKEIQALLKPCTIYFILQRPLLYFDNLCVADGKMTFSITDDSNCPPLECTFIPSENGFCKPDEELLIDIQFYKKTPDKAEPFNDVSAFKLCTLKNVFLGWFSPSKFLYEVLDRRLKANIIGNISDYLDFQVHYIGKAFSQDIWNRLTGHHKMQSILTLEDSLNQRSLRAPLEISLLMLDIDGYDEGNIFPTFEFALQPGIEPIVYTFSNDEDDPRFDEYYEPKLPPRAPELTSEVEAILVSTFKPKYNEVLFENYPDIKAGTRSAGYTQSTLLIEKMPAILRTEHHVQGLVLPV</sequence>
<proteinExistence type="predicted"/>
<evidence type="ECO:0000313" key="1">
    <source>
        <dbReference type="EMBL" id="SEJ51921.1"/>
    </source>
</evidence>
<evidence type="ECO:0000313" key="2">
    <source>
        <dbReference type="Proteomes" id="UP000242930"/>
    </source>
</evidence>
<dbReference type="EMBL" id="FNZE01000010">
    <property type="protein sequence ID" value="SEJ51921.1"/>
    <property type="molecule type" value="Genomic_DNA"/>
</dbReference>
<dbReference type="RefSeq" id="WP_090311651.1">
    <property type="nucleotide sequence ID" value="NZ_FNZE01000010.1"/>
</dbReference>
<organism evidence="1 2">
    <name type="scientific">Pseudomonas linyingensis</name>
    <dbReference type="NCBI Taxonomy" id="915471"/>
    <lineage>
        <taxon>Bacteria</taxon>
        <taxon>Pseudomonadati</taxon>
        <taxon>Pseudomonadota</taxon>
        <taxon>Gammaproteobacteria</taxon>
        <taxon>Pseudomonadales</taxon>
        <taxon>Pseudomonadaceae</taxon>
        <taxon>Pseudomonas</taxon>
    </lineage>
</organism>
<gene>
    <name evidence="1" type="ORF">SAMN05216201_11040</name>
</gene>
<dbReference type="OrthoDB" id="9804173at2"/>
<name>A0A1H6ZEX0_9PSED</name>